<dbReference type="InterPro" id="IPR023213">
    <property type="entry name" value="CAT-like_dom_sf"/>
</dbReference>
<dbReference type="PANTHER" id="PTHR45527:SF1">
    <property type="entry name" value="FATTY ACID SYNTHASE"/>
    <property type="match status" value="1"/>
</dbReference>
<dbReference type="GO" id="GO:0043041">
    <property type="term" value="P:amino acid activation for nonribosomal peptide biosynthetic process"/>
    <property type="evidence" value="ECO:0007669"/>
    <property type="project" value="TreeGrafter"/>
</dbReference>
<dbReference type="InterPro" id="IPR000873">
    <property type="entry name" value="AMP-dep_synth/lig_dom"/>
</dbReference>
<dbReference type="InterPro" id="IPR044894">
    <property type="entry name" value="TubC_N_sf"/>
</dbReference>
<feature type="domain" description="Carrier" evidence="3">
    <location>
        <begin position="1001"/>
        <end position="1076"/>
    </location>
</feature>
<keyword evidence="2" id="KW-0597">Phosphoprotein</keyword>
<dbReference type="Gene3D" id="3.30.559.10">
    <property type="entry name" value="Chloramphenicol acetyltransferase-like domain"/>
    <property type="match status" value="1"/>
</dbReference>
<dbReference type="PROSITE" id="PS00455">
    <property type="entry name" value="AMP_BINDING"/>
    <property type="match status" value="1"/>
</dbReference>
<evidence type="ECO:0000259" key="3">
    <source>
        <dbReference type="PROSITE" id="PS50075"/>
    </source>
</evidence>
<evidence type="ECO:0000256" key="2">
    <source>
        <dbReference type="ARBA" id="ARBA00022553"/>
    </source>
</evidence>
<dbReference type="InterPro" id="IPR001242">
    <property type="entry name" value="Condensation_dom"/>
</dbReference>
<dbReference type="InterPro" id="IPR025110">
    <property type="entry name" value="AMP-bd_C"/>
</dbReference>
<dbReference type="PROSITE" id="PS50075">
    <property type="entry name" value="CARRIER"/>
    <property type="match status" value="1"/>
</dbReference>
<dbReference type="SUPFAM" id="SSF47336">
    <property type="entry name" value="ACP-like"/>
    <property type="match status" value="1"/>
</dbReference>
<accession>A0A085WWD5</accession>
<dbReference type="Proteomes" id="UP000028725">
    <property type="component" value="Unassembled WGS sequence"/>
</dbReference>
<evidence type="ECO:0000256" key="1">
    <source>
        <dbReference type="ARBA" id="ARBA00022450"/>
    </source>
</evidence>
<keyword evidence="1" id="KW-0596">Phosphopantetheine</keyword>
<dbReference type="Pfam" id="PF00550">
    <property type="entry name" value="PP-binding"/>
    <property type="match status" value="1"/>
</dbReference>
<dbReference type="RefSeq" id="WP_052419629.1">
    <property type="nucleotide sequence ID" value="NZ_JMCB01000001.1"/>
</dbReference>
<dbReference type="Pfam" id="PF13193">
    <property type="entry name" value="AMP-binding_C"/>
    <property type="match status" value="1"/>
</dbReference>
<protein>
    <submittedName>
        <fullName evidence="4">Long-chain-fatty-acid--CoA ligase</fullName>
    </submittedName>
</protein>
<name>A0A085WWD5_9BACT</name>
<keyword evidence="4" id="KW-0436">Ligase</keyword>
<dbReference type="GO" id="GO:0005737">
    <property type="term" value="C:cytoplasm"/>
    <property type="evidence" value="ECO:0007669"/>
    <property type="project" value="TreeGrafter"/>
</dbReference>
<dbReference type="Gene3D" id="2.30.38.10">
    <property type="entry name" value="Luciferase, Domain 3"/>
    <property type="match status" value="1"/>
</dbReference>
<reference evidence="4 5" key="1">
    <citation type="submission" date="2014-04" db="EMBL/GenBank/DDBJ databases">
        <title>Genome assembly of Hyalangium minutum DSM 14724.</title>
        <authorList>
            <person name="Sharma G."/>
            <person name="Subramanian S."/>
        </authorList>
    </citation>
    <scope>NUCLEOTIDE SEQUENCE [LARGE SCALE GENOMIC DNA]</scope>
    <source>
        <strain evidence="4 5">DSM 14724</strain>
    </source>
</reference>
<gene>
    <name evidence="4" type="ORF">DB31_0259</name>
</gene>
<dbReference type="Gene3D" id="3.40.50.980">
    <property type="match status" value="2"/>
</dbReference>
<dbReference type="Pfam" id="PF00668">
    <property type="entry name" value="Condensation"/>
    <property type="match status" value="1"/>
</dbReference>
<comment type="caution">
    <text evidence="4">The sequence shown here is derived from an EMBL/GenBank/DDBJ whole genome shotgun (WGS) entry which is preliminary data.</text>
</comment>
<proteinExistence type="predicted"/>
<keyword evidence="5" id="KW-1185">Reference proteome</keyword>
<dbReference type="InterPro" id="IPR036736">
    <property type="entry name" value="ACP-like_sf"/>
</dbReference>
<dbReference type="PANTHER" id="PTHR45527">
    <property type="entry name" value="NONRIBOSOMAL PEPTIDE SYNTHETASE"/>
    <property type="match status" value="1"/>
</dbReference>
<dbReference type="OrthoDB" id="9757540at2"/>
<dbReference type="GO" id="GO:0031177">
    <property type="term" value="F:phosphopantetheine binding"/>
    <property type="evidence" value="ECO:0007669"/>
    <property type="project" value="InterPro"/>
</dbReference>
<dbReference type="GO" id="GO:0016874">
    <property type="term" value="F:ligase activity"/>
    <property type="evidence" value="ECO:0007669"/>
    <property type="project" value="UniProtKB-KW"/>
</dbReference>
<dbReference type="SUPFAM" id="SSF56801">
    <property type="entry name" value="Acetyl-CoA synthetase-like"/>
    <property type="match status" value="1"/>
</dbReference>
<dbReference type="EMBL" id="JMCB01000001">
    <property type="protein sequence ID" value="KFE71998.1"/>
    <property type="molecule type" value="Genomic_DNA"/>
</dbReference>
<dbReference type="CDD" id="cd19531">
    <property type="entry name" value="LCL_NRPS-like"/>
    <property type="match status" value="1"/>
</dbReference>
<evidence type="ECO:0000313" key="5">
    <source>
        <dbReference type="Proteomes" id="UP000028725"/>
    </source>
</evidence>
<dbReference type="Gene3D" id="3.30.559.30">
    <property type="entry name" value="Nonribosomal peptide synthetase, condensation domain"/>
    <property type="match status" value="1"/>
</dbReference>
<dbReference type="Pfam" id="PF00501">
    <property type="entry name" value="AMP-binding"/>
    <property type="match status" value="1"/>
</dbReference>
<dbReference type="GO" id="GO:0044550">
    <property type="term" value="P:secondary metabolite biosynthetic process"/>
    <property type="evidence" value="ECO:0007669"/>
    <property type="project" value="TreeGrafter"/>
</dbReference>
<dbReference type="Gene3D" id="3.30.300.30">
    <property type="match status" value="1"/>
</dbReference>
<dbReference type="SMART" id="SM00823">
    <property type="entry name" value="PKS_PP"/>
    <property type="match status" value="1"/>
</dbReference>
<dbReference type="Gene3D" id="1.10.1200.10">
    <property type="entry name" value="ACP-like"/>
    <property type="match status" value="1"/>
</dbReference>
<sequence length="1105" mass="122638">MSEFEGSLGQLINSGVELWVDGGRLGFKKVSGKLSDGERSFLSTNKARILELLGDRHAAWLSGVQKRIWFISQYAPESTAYTIPFLFDVPAGTDPHRLQQAFEALASRHLALRASFPSLEGIPIQMFEARINIPVETVLLPHEPRAREDMVRTHLVRPFRMDKAPLFKVFLFRAPDGSQQLGLSLHHLIGDGWSIRQMMRDLGLLYAGEELPGTAPSIVSFLRAERLRNPETLAEELRYWRQRLANPPVLSLPYDQERPRHLTYDGGQVRADLDEAISEGLRRFARENSTSVFTVLLAAFGVFLHQHSRQRDLMAGIPYAARETREAQDIVGCLMTTLVLRLETDPGMSFVQLISQVGRTLREALGHASLSFDRIVESLALERDTSRNPVFQVLFGQIPAADVEERGLPLRQRYLDAKKCQFDLEYYYSGGDGQGAITSFFVYNTRLFEEETVRLFSERWLQLVPWLIAHPSLPLRDAPRLAPSTVQRIRNEWNATAQQWDEAGGADALIARQAQRSPDKIAVVSGPHSRTYGELLRNAGSFAARLCEAGVRPGSLVGIKMERSVGMVEAILGSLLAGAGFVPLDPAFPSNRLGYMIEASGTRHVVTDTGEVEVPGGAVRVVYDGIPQTEPFPPHPNRGEDVAYVMFTSGSTGQPKGVAVRHHNLVNLLRAMARAPGMQHSDRLLAVTSLSFDISLLELLLPLTVGATVRVATREEQSDAQALLSYLEADGITVMQGTPSTWRMLLQYGWTGSPGLKVLCGGEALSDELARVLMPKSAALWNLYGPTETTIWSSRRYFGNGQQRVTLGQPIENTRLYVLDEDQRPVPLGVEGELYIAGDGVAQGYIGREDLTAQRFPTLGIDELGVTQERCYRTGDRVRQRHDGELLFLGRQDHQVKVRGHRIEPGEVEARLAEVPGIAEAVVAVQGEAERSRLVAFLVSSGEPVPTGTVLAHLRKHLPSYMIPHIEHLERMPMTLNGKVDRTALAQRSSAGTAPTGPQEALSTGDEIRVAAWFSEVLEVPATHRQAEFFELGGQSLLATRVLYRINQHYNIDMRLPEFFQGSTVAVLAARIKELVDERQQKITAEVEGMSEDQVTQELKRLGLL</sequence>
<dbReference type="SUPFAM" id="SSF52777">
    <property type="entry name" value="CoA-dependent acyltransferases"/>
    <property type="match status" value="2"/>
</dbReference>
<evidence type="ECO:0000313" key="4">
    <source>
        <dbReference type="EMBL" id="KFE71998.1"/>
    </source>
</evidence>
<dbReference type="InterPro" id="IPR010071">
    <property type="entry name" value="AA_adenyl_dom"/>
</dbReference>
<dbReference type="AlphaFoldDB" id="A0A085WWD5"/>
<dbReference type="InterPro" id="IPR045851">
    <property type="entry name" value="AMP-bd_C_sf"/>
</dbReference>
<dbReference type="Gene3D" id="1.10.10.1830">
    <property type="entry name" value="Non-ribosomal peptide synthase, adenylation domain"/>
    <property type="match status" value="1"/>
</dbReference>
<dbReference type="InterPro" id="IPR020806">
    <property type="entry name" value="PKS_PP-bd"/>
</dbReference>
<dbReference type="InterPro" id="IPR009081">
    <property type="entry name" value="PP-bd_ACP"/>
</dbReference>
<dbReference type="InterPro" id="IPR020845">
    <property type="entry name" value="AMP-binding_CS"/>
</dbReference>
<dbReference type="PATRIC" id="fig|394096.3.peg.257"/>
<dbReference type="STRING" id="394096.DB31_0259"/>
<organism evidence="4 5">
    <name type="scientific">Hyalangium minutum</name>
    <dbReference type="NCBI Taxonomy" id="394096"/>
    <lineage>
        <taxon>Bacteria</taxon>
        <taxon>Pseudomonadati</taxon>
        <taxon>Myxococcota</taxon>
        <taxon>Myxococcia</taxon>
        <taxon>Myxococcales</taxon>
        <taxon>Cystobacterineae</taxon>
        <taxon>Archangiaceae</taxon>
        <taxon>Hyalangium</taxon>
    </lineage>
</organism>
<dbReference type="NCBIfam" id="TIGR01733">
    <property type="entry name" value="AA-adenyl-dom"/>
    <property type="match status" value="1"/>
</dbReference>